<dbReference type="SUPFAM" id="SSF55785">
    <property type="entry name" value="PYP-like sensor domain (PAS domain)"/>
    <property type="match status" value="1"/>
</dbReference>
<organism evidence="2 3">
    <name type="scientific">Guptibacillus hwajinpoensis</name>
    <dbReference type="NCBI Taxonomy" id="208199"/>
    <lineage>
        <taxon>Bacteria</taxon>
        <taxon>Bacillati</taxon>
        <taxon>Bacillota</taxon>
        <taxon>Bacilli</taxon>
        <taxon>Bacillales</taxon>
        <taxon>Guptibacillaceae</taxon>
        <taxon>Guptibacillus</taxon>
    </lineage>
</organism>
<sequence length="262" mass="30110">MVETTFFSHSETARALNSLGDNIFVCDLDLRVVWFNDQAEILLNSIISYLHINHPLDLIGKSIDEFHQNPSHQRNILLHRLPYESTITLFDRFAARIVISEYKDDAGVKKGYLLVWRDVTERQKELQEYKKLVHELSTVIIPTVIDNAILIPLIGTMNEERTERLVQRTLNYCVTNNTDYVLLDFSGLSELDNSSAQVLCETMTKSLALMGVFVVYVGITKQVVQWLMNLNLDPTIPTFATFRQGINHVVNLEGYSLVYEKR</sequence>
<dbReference type="PANTHER" id="PTHR33745">
    <property type="entry name" value="RSBT ANTAGONIST PROTEIN RSBS-RELATED"/>
    <property type="match status" value="1"/>
</dbReference>
<dbReference type="InterPro" id="IPR036513">
    <property type="entry name" value="STAS_dom_sf"/>
</dbReference>
<evidence type="ECO:0000259" key="1">
    <source>
        <dbReference type="PROSITE" id="PS50801"/>
    </source>
</evidence>
<feature type="domain" description="STAS" evidence="1">
    <location>
        <begin position="146"/>
        <end position="249"/>
    </location>
</feature>
<reference evidence="2 3" key="1">
    <citation type="submission" date="2019-11" db="EMBL/GenBank/DDBJ databases">
        <title>Genome sequences of 17 halophilic strains isolated from different environments.</title>
        <authorList>
            <person name="Furrow R.E."/>
        </authorList>
    </citation>
    <scope>NUCLEOTIDE SEQUENCE [LARGE SCALE GENOMIC DNA]</scope>
    <source>
        <strain evidence="2 3">22506_14_FS</strain>
    </source>
</reference>
<dbReference type="PROSITE" id="PS50801">
    <property type="entry name" value="STAS"/>
    <property type="match status" value="1"/>
</dbReference>
<dbReference type="CDD" id="cd07041">
    <property type="entry name" value="STAS_RsbR_RsbS_like"/>
    <property type="match status" value="1"/>
</dbReference>
<dbReference type="PANTHER" id="PTHR33745:SF8">
    <property type="entry name" value="BLUE-LIGHT PHOTORECEPTOR"/>
    <property type="match status" value="1"/>
</dbReference>
<evidence type="ECO:0000313" key="3">
    <source>
        <dbReference type="Proteomes" id="UP000447833"/>
    </source>
</evidence>
<dbReference type="InterPro" id="IPR000014">
    <property type="entry name" value="PAS"/>
</dbReference>
<dbReference type="CDD" id="cd00130">
    <property type="entry name" value="PAS"/>
    <property type="match status" value="1"/>
</dbReference>
<dbReference type="InterPro" id="IPR051932">
    <property type="entry name" value="Bact_StressResp_Reg"/>
</dbReference>
<dbReference type="Pfam" id="PF01740">
    <property type="entry name" value="STAS"/>
    <property type="match status" value="1"/>
</dbReference>
<accession>A0A845F3E8</accession>
<comment type="caution">
    <text evidence="2">The sequence shown here is derived from an EMBL/GenBank/DDBJ whole genome shotgun (WGS) entry which is preliminary data.</text>
</comment>
<dbReference type="EMBL" id="WMEY01000006">
    <property type="protein sequence ID" value="MYL65310.1"/>
    <property type="molecule type" value="Genomic_DNA"/>
</dbReference>
<name>A0A845F3E8_9BACL</name>
<dbReference type="InterPro" id="IPR002645">
    <property type="entry name" value="STAS_dom"/>
</dbReference>
<dbReference type="Gene3D" id="3.30.750.24">
    <property type="entry name" value="STAS domain"/>
    <property type="match status" value="1"/>
</dbReference>
<gene>
    <name evidence="2" type="ORF">GLW07_18285</name>
</gene>
<dbReference type="Gene3D" id="3.30.450.20">
    <property type="entry name" value="PAS domain"/>
    <property type="match status" value="1"/>
</dbReference>
<dbReference type="InterPro" id="IPR035965">
    <property type="entry name" value="PAS-like_dom_sf"/>
</dbReference>
<dbReference type="RefSeq" id="WP_160920661.1">
    <property type="nucleotide sequence ID" value="NZ_WMEY01000006.1"/>
</dbReference>
<dbReference type="SUPFAM" id="SSF52091">
    <property type="entry name" value="SpoIIaa-like"/>
    <property type="match status" value="1"/>
</dbReference>
<protein>
    <submittedName>
        <fullName evidence="2">STAS domain-containing protein</fullName>
    </submittedName>
</protein>
<dbReference type="AlphaFoldDB" id="A0A845F3E8"/>
<dbReference type="Proteomes" id="UP000447833">
    <property type="component" value="Unassembled WGS sequence"/>
</dbReference>
<proteinExistence type="predicted"/>
<evidence type="ECO:0000313" key="2">
    <source>
        <dbReference type="EMBL" id="MYL65310.1"/>
    </source>
</evidence>